<protein>
    <submittedName>
        <fullName evidence="2">Uncharacterized protein</fullName>
    </submittedName>
</protein>
<feature type="region of interest" description="Disordered" evidence="1">
    <location>
        <begin position="37"/>
        <end position="60"/>
    </location>
</feature>
<dbReference type="AlphaFoldDB" id="A0A1M6T647"/>
<dbReference type="OrthoDB" id="8243521at2"/>
<evidence type="ECO:0000256" key="1">
    <source>
        <dbReference type="SAM" id="MobiDB-lite"/>
    </source>
</evidence>
<dbReference type="RefSeq" id="WP_079539723.1">
    <property type="nucleotide sequence ID" value="NZ_LT670844.1"/>
</dbReference>
<accession>A0A1M6T647</accession>
<dbReference type="EMBL" id="LT670844">
    <property type="protein sequence ID" value="SHK52420.1"/>
    <property type="molecule type" value="Genomic_DNA"/>
</dbReference>
<proteinExistence type="predicted"/>
<gene>
    <name evidence="2" type="ORF">SAMN05444159_3481</name>
</gene>
<dbReference type="Proteomes" id="UP000189935">
    <property type="component" value="Chromosome I"/>
</dbReference>
<evidence type="ECO:0000313" key="2">
    <source>
        <dbReference type="EMBL" id="SHK52420.1"/>
    </source>
</evidence>
<organism evidence="2 3">
    <name type="scientific">Bradyrhizobium lablabi</name>
    <dbReference type="NCBI Taxonomy" id="722472"/>
    <lineage>
        <taxon>Bacteria</taxon>
        <taxon>Pseudomonadati</taxon>
        <taxon>Pseudomonadota</taxon>
        <taxon>Alphaproteobacteria</taxon>
        <taxon>Hyphomicrobiales</taxon>
        <taxon>Nitrobacteraceae</taxon>
        <taxon>Bradyrhizobium</taxon>
    </lineage>
</organism>
<sequence>MASREYLTRQAATLLKFAKTTTDTNVAAGFLEKAADLKNQVDEREPRDRSPRAPDVENPA</sequence>
<reference evidence="2 3" key="1">
    <citation type="submission" date="2016-11" db="EMBL/GenBank/DDBJ databases">
        <authorList>
            <person name="Jaros S."/>
            <person name="Januszkiewicz K."/>
            <person name="Wedrychowicz H."/>
        </authorList>
    </citation>
    <scope>NUCLEOTIDE SEQUENCE [LARGE SCALE GENOMIC DNA]</scope>
    <source>
        <strain evidence="2 3">GAS499</strain>
    </source>
</reference>
<name>A0A1M6T647_9BRAD</name>
<evidence type="ECO:0000313" key="3">
    <source>
        <dbReference type="Proteomes" id="UP000189935"/>
    </source>
</evidence>